<evidence type="ECO:0000313" key="3">
    <source>
        <dbReference type="Proteomes" id="UP000789707"/>
    </source>
</evidence>
<keyword evidence="1" id="KW-0472">Membrane</keyword>
<dbReference type="RefSeq" id="WP_230097149.1">
    <property type="nucleotide sequence ID" value="NZ_CAKKNS010000006.1"/>
</dbReference>
<feature type="transmembrane region" description="Helical" evidence="1">
    <location>
        <begin position="148"/>
        <end position="166"/>
    </location>
</feature>
<dbReference type="Gene3D" id="1.10.1760.20">
    <property type="match status" value="1"/>
</dbReference>
<feature type="transmembrane region" description="Helical" evidence="1">
    <location>
        <begin position="111"/>
        <end position="136"/>
    </location>
</feature>
<keyword evidence="3" id="KW-1185">Reference proteome</keyword>
<dbReference type="InterPro" id="IPR024529">
    <property type="entry name" value="ECF_trnsprt_substrate-spec"/>
</dbReference>
<keyword evidence="1" id="KW-1133">Transmembrane helix</keyword>
<reference evidence="2 3" key="1">
    <citation type="submission" date="2021-11" db="EMBL/GenBank/DDBJ databases">
        <authorList>
            <person name="Depoorter E."/>
        </authorList>
    </citation>
    <scope>NUCLEOTIDE SEQUENCE [LARGE SCALE GENOMIC DNA]</scope>
    <source>
        <strain evidence="2 3">LMG 24289</strain>
    </source>
</reference>
<feature type="transmembrane region" description="Helical" evidence="1">
    <location>
        <begin position="15"/>
        <end position="34"/>
    </location>
</feature>
<protein>
    <submittedName>
        <fullName evidence="2">Folate transporter FolT</fullName>
    </submittedName>
</protein>
<sequence>MKTLSFGYPKLSTKAIALLGILCALQLIISRFTFGTSFLKIAFTFIVITLIAKWFGPVWGTLVAIINDYLGTLIQGSPFFIGFTLSAIIAMLIYGTFFYQQDHVSWSRVIIANFLVLLICDAILNTASLIMMYHYTGNAAIHLIQLRSFKELIMWFIEVPIIYFIINNPQLEKLRHQALG</sequence>
<evidence type="ECO:0000313" key="2">
    <source>
        <dbReference type="EMBL" id="CAH0417116.1"/>
    </source>
</evidence>
<feature type="transmembrane region" description="Helical" evidence="1">
    <location>
        <begin position="41"/>
        <end position="66"/>
    </location>
</feature>
<proteinExistence type="predicted"/>
<keyword evidence="1" id="KW-0812">Transmembrane</keyword>
<dbReference type="EMBL" id="CAKKNS010000006">
    <property type="protein sequence ID" value="CAH0417116.1"/>
    <property type="molecule type" value="Genomic_DNA"/>
</dbReference>
<dbReference type="NCBIfam" id="TIGR04518">
    <property type="entry name" value="ECF_S_folT_fam"/>
    <property type="match status" value="1"/>
</dbReference>
<organism evidence="2 3">
    <name type="scientific">Periweissella fabaria</name>
    <dbReference type="NCBI Taxonomy" id="546157"/>
    <lineage>
        <taxon>Bacteria</taxon>
        <taxon>Bacillati</taxon>
        <taxon>Bacillota</taxon>
        <taxon>Bacilli</taxon>
        <taxon>Lactobacillales</taxon>
        <taxon>Lactobacillaceae</taxon>
        <taxon>Periweissella</taxon>
    </lineage>
</organism>
<dbReference type="Pfam" id="PF12822">
    <property type="entry name" value="ECF_trnsprt"/>
    <property type="match status" value="1"/>
</dbReference>
<accession>A0ABM8Z7B9</accession>
<feature type="transmembrane region" description="Helical" evidence="1">
    <location>
        <begin position="78"/>
        <end position="99"/>
    </location>
</feature>
<comment type="caution">
    <text evidence="2">The sequence shown here is derived from an EMBL/GenBank/DDBJ whole genome shotgun (WGS) entry which is preliminary data.</text>
</comment>
<dbReference type="InterPro" id="IPR030949">
    <property type="entry name" value="ECF_S_folate_fam"/>
</dbReference>
<evidence type="ECO:0000256" key="1">
    <source>
        <dbReference type="SAM" id="Phobius"/>
    </source>
</evidence>
<gene>
    <name evidence="2" type="primary">folT</name>
    <name evidence="2" type="ORF">WFA24289_01433</name>
</gene>
<name>A0ABM8Z7B9_9LACO</name>
<dbReference type="Proteomes" id="UP000789707">
    <property type="component" value="Unassembled WGS sequence"/>
</dbReference>